<evidence type="ECO:0000256" key="9">
    <source>
        <dbReference type="ARBA" id="ARBA00022989"/>
    </source>
</evidence>
<evidence type="ECO:0000256" key="11">
    <source>
        <dbReference type="ARBA" id="ARBA00023136"/>
    </source>
</evidence>
<evidence type="ECO:0000256" key="15">
    <source>
        <dbReference type="ARBA" id="ARBA00033028"/>
    </source>
</evidence>
<evidence type="ECO:0000256" key="12">
    <source>
        <dbReference type="ARBA" id="ARBA00023186"/>
    </source>
</evidence>
<dbReference type="SUPFAM" id="SSF158855">
    <property type="entry name" value="Lipase chaperone-like"/>
    <property type="match status" value="1"/>
</dbReference>
<keyword evidence="6" id="KW-0997">Cell inner membrane</keyword>
<keyword evidence="10" id="KW-0443">Lipid metabolism</keyword>
<dbReference type="RefSeq" id="WP_092015877.1">
    <property type="nucleotide sequence ID" value="NZ_FOYW01000003.1"/>
</dbReference>
<sequence>MMNSYRDVPAFGNWMPALAMLALTLLAVAALLNGIGRLGVMATPDPGRGQYLSPQSPALAERVDFSQVDRTIRRLPVDEQGNSDSLASLEPLLMALSAALKDAPVVSGPALERAQFLLRRSLPRETARPVNAILPDFLRYQRAETALFHYRLKGPQSIEAAYAQSMMQQALRRMTLGPDVADALYGQIHRLTGIHLLRQMLMEREDLADEEKQEMLRQQMEALAAPESEDDAG</sequence>
<comment type="subcellular location">
    <subcellularLocation>
        <location evidence="2">Cell inner membrane</location>
        <topology evidence="2">Single-pass membrane protein</topology>
        <orientation evidence="2">Periplasmic side</orientation>
    </subcellularLocation>
</comment>
<evidence type="ECO:0000256" key="6">
    <source>
        <dbReference type="ARBA" id="ARBA00022519"/>
    </source>
</evidence>
<evidence type="ECO:0000256" key="1">
    <source>
        <dbReference type="ARBA" id="ARBA00003280"/>
    </source>
</evidence>
<evidence type="ECO:0000313" key="17">
    <source>
        <dbReference type="Proteomes" id="UP000198644"/>
    </source>
</evidence>
<keyword evidence="7" id="KW-0812">Transmembrane</keyword>
<organism evidence="16 17">
    <name type="scientific">Marinobacter daqiaonensis</name>
    <dbReference type="NCBI Taxonomy" id="650891"/>
    <lineage>
        <taxon>Bacteria</taxon>
        <taxon>Pseudomonadati</taxon>
        <taxon>Pseudomonadota</taxon>
        <taxon>Gammaproteobacteria</taxon>
        <taxon>Pseudomonadales</taxon>
        <taxon>Marinobacteraceae</taxon>
        <taxon>Marinobacter</taxon>
    </lineage>
</organism>
<evidence type="ECO:0000256" key="2">
    <source>
        <dbReference type="ARBA" id="ARBA00004383"/>
    </source>
</evidence>
<evidence type="ECO:0000256" key="4">
    <source>
        <dbReference type="ARBA" id="ARBA00019692"/>
    </source>
</evidence>
<proteinExistence type="inferred from homology"/>
<name>A0A1I6JVT8_9GAMM</name>
<comment type="function">
    <text evidence="1">May be involved in the folding of the extracellular lipase during its passage through the periplasm.</text>
</comment>
<evidence type="ECO:0000256" key="5">
    <source>
        <dbReference type="ARBA" id="ARBA00022475"/>
    </source>
</evidence>
<gene>
    <name evidence="16" type="ORF">SAMN05216203_3365</name>
</gene>
<keyword evidence="8" id="KW-0442">Lipid degradation</keyword>
<keyword evidence="12" id="KW-0143">Chaperone</keyword>
<protein>
    <recommendedName>
        <fullName evidence="4">Lipase chaperone</fullName>
    </recommendedName>
    <alternativeName>
        <fullName evidence="15">Lipase foldase</fullName>
    </alternativeName>
    <alternativeName>
        <fullName evidence="13">Lipase helper protein</fullName>
    </alternativeName>
    <alternativeName>
        <fullName evidence="14">Lipase modulator</fullName>
    </alternativeName>
</protein>
<keyword evidence="11" id="KW-0472">Membrane</keyword>
<keyword evidence="9" id="KW-1133">Transmembrane helix</keyword>
<keyword evidence="5" id="KW-1003">Cell membrane</keyword>
<evidence type="ECO:0000313" key="16">
    <source>
        <dbReference type="EMBL" id="SFR83056.1"/>
    </source>
</evidence>
<dbReference type="STRING" id="650891.SAMN05216203_3365"/>
<comment type="similarity">
    <text evidence="3">Belongs to the lipase chaperone family.</text>
</comment>
<dbReference type="Pfam" id="PF03280">
    <property type="entry name" value="Lipase_chap"/>
    <property type="match status" value="1"/>
</dbReference>
<dbReference type="AlphaFoldDB" id="A0A1I6JVT8"/>
<accession>A0A1I6JVT8</accession>
<keyword evidence="17" id="KW-1185">Reference proteome</keyword>
<evidence type="ECO:0000256" key="8">
    <source>
        <dbReference type="ARBA" id="ARBA00022963"/>
    </source>
</evidence>
<reference evidence="16 17" key="1">
    <citation type="submission" date="2016-10" db="EMBL/GenBank/DDBJ databases">
        <authorList>
            <person name="de Groot N.N."/>
        </authorList>
    </citation>
    <scope>NUCLEOTIDE SEQUENCE [LARGE SCALE GENOMIC DNA]</scope>
    <source>
        <strain evidence="16 17">CGMCC 1.9167</strain>
    </source>
</reference>
<evidence type="ECO:0000256" key="3">
    <source>
        <dbReference type="ARBA" id="ARBA00010358"/>
    </source>
</evidence>
<dbReference type="InterPro" id="IPR004961">
    <property type="entry name" value="Lipase_chaperone"/>
</dbReference>
<dbReference type="EMBL" id="FOYW01000003">
    <property type="protein sequence ID" value="SFR83056.1"/>
    <property type="molecule type" value="Genomic_DNA"/>
</dbReference>
<evidence type="ECO:0000256" key="14">
    <source>
        <dbReference type="ARBA" id="ARBA00031542"/>
    </source>
</evidence>
<evidence type="ECO:0000256" key="7">
    <source>
        <dbReference type="ARBA" id="ARBA00022692"/>
    </source>
</evidence>
<evidence type="ECO:0000256" key="13">
    <source>
        <dbReference type="ARBA" id="ARBA00030948"/>
    </source>
</evidence>
<dbReference type="Proteomes" id="UP000198644">
    <property type="component" value="Unassembled WGS sequence"/>
</dbReference>
<evidence type="ECO:0000256" key="10">
    <source>
        <dbReference type="ARBA" id="ARBA00023098"/>
    </source>
</evidence>